<dbReference type="Gene3D" id="3.40.50.720">
    <property type="entry name" value="NAD(P)-binding Rossmann-like Domain"/>
    <property type="match status" value="1"/>
</dbReference>
<dbReference type="FunFam" id="3.40.50.720:FF:000084">
    <property type="entry name" value="Short-chain dehydrogenase reductase"/>
    <property type="match status" value="1"/>
</dbReference>
<dbReference type="Proteomes" id="UP000015104">
    <property type="component" value="Unassembled WGS sequence"/>
</dbReference>
<accession>T1KNI7</accession>
<dbReference type="OrthoDB" id="1669814at2759"/>
<evidence type="ECO:0000256" key="1">
    <source>
        <dbReference type="ARBA" id="ARBA00006484"/>
    </source>
</evidence>
<dbReference type="AlphaFoldDB" id="T1KNI7"/>
<reference evidence="4" key="1">
    <citation type="submission" date="2011-08" db="EMBL/GenBank/DDBJ databases">
        <authorList>
            <person name="Rombauts S."/>
        </authorList>
    </citation>
    <scope>NUCLEOTIDE SEQUENCE</scope>
    <source>
        <strain evidence="4">London</strain>
    </source>
</reference>
<evidence type="ECO:0000313" key="3">
    <source>
        <dbReference type="EnsemblMetazoa" id="tetur16g01120.1"/>
    </source>
</evidence>
<organism evidence="3 4">
    <name type="scientific">Tetranychus urticae</name>
    <name type="common">Two-spotted spider mite</name>
    <dbReference type="NCBI Taxonomy" id="32264"/>
    <lineage>
        <taxon>Eukaryota</taxon>
        <taxon>Metazoa</taxon>
        <taxon>Ecdysozoa</taxon>
        <taxon>Arthropoda</taxon>
        <taxon>Chelicerata</taxon>
        <taxon>Arachnida</taxon>
        <taxon>Acari</taxon>
        <taxon>Acariformes</taxon>
        <taxon>Trombidiformes</taxon>
        <taxon>Prostigmata</taxon>
        <taxon>Eleutherengona</taxon>
        <taxon>Raphignathae</taxon>
        <taxon>Tetranychoidea</taxon>
        <taxon>Tetranychidae</taxon>
        <taxon>Tetranychus</taxon>
    </lineage>
</organism>
<comment type="similarity">
    <text evidence="1">Belongs to the short-chain dehydrogenases/reductases (SDR) family.</text>
</comment>
<keyword evidence="2" id="KW-0560">Oxidoreductase</keyword>
<dbReference type="GO" id="GO:0004090">
    <property type="term" value="F:carbonyl reductase (NADPH) activity"/>
    <property type="evidence" value="ECO:0007669"/>
    <property type="project" value="TreeGrafter"/>
</dbReference>
<evidence type="ECO:0008006" key="5">
    <source>
        <dbReference type="Google" id="ProtNLM"/>
    </source>
</evidence>
<dbReference type="EMBL" id="CAEY01000277">
    <property type="status" value="NOT_ANNOTATED_CDS"/>
    <property type="molecule type" value="Genomic_DNA"/>
</dbReference>
<keyword evidence="4" id="KW-1185">Reference proteome</keyword>
<dbReference type="PANTHER" id="PTHR43943:SF2">
    <property type="entry name" value="DEHYDROGENASE_REDUCTASE 4"/>
    <property type="match status" value="1"/>
</dbReference>
<dbReference type="PROSITE" id="PS00061">
    <property type="entry name" value="ADH_SHORT"/>
    <property type="match status" value="1"/>
</dbReference>
<dbReference type="PANTHER" id="PTHR43943">
    <property type="entry name" value="DEHYDROGENASE/REDUCTASE (SDR FAMILY) MEMBER 4"/>
    <property type="match status" value="1"/>
</dbReference>
<name>T1KNI7_TETUR</name>
<evidence type="ECO:0000313" key="4">
    <source>
        <dbReference type="Proteomes" id="UP000015104"/>
    </source>
</evidence>
<evidence type="ECO:0000256" key="2">
    <source>
        <dbReference type="ARBA" id="ARBA00023002"/>
    </source>
</evidence>
<dbReference type="SUPFAM" id="SSF51735">
    <property type="entry name" value="NAD(P)-binding Rossmann-fold domains"/>
    <property type="match status" value="1"/>
</dbReference>
<sequence length="257" mass="27841">MSTIKSDKLKGKVAIVTASTDGIGLEISRRLGQEGASVIISSRRKENVNKAVDELKNQGLDVLGTVCHVSKEEDRKHLIDFTIKEKGAIDYFVSNAAINPVMMPILETGEGAWDKIFEVNVKSAFLLTKAVAPHMEKRGGGSIIYISSIGGYQPLPLIGAYSVSKTALLGLTKAVANETAASNIRVNCICPGIIKTKFSRALWENEGINEEMNRMIPMHRIGKPEEVASLVSFLCSDDASYITGESFVVAGGYYSRL</sequence>
<dbReference type="InterPro" id="IPR020904">
    <property type="entry name" value="Sc_DH/Rdtase_CS"/>
</dbReference>
<dbReference type="PRINTS" id="PR00080">
    <property type="entry name" value="SDRFAMILY"/>
</dbReference>
<dbReference type="InterPro" id="IPR036291">
    <property type="entry name" value="NAD(P)-bd_dom_sf"/>
</dbReference>
<reference evidence="3" key="2">
    <citation type="submission" date="2015-06" db="UniProtKB">
        <authorList>
            <consortium name="EnsemblMetazoa"/>
        </authorList>
    </citation>
    <scope>IDENTIFICATION</scope>
</reference>
<dbReference type="EnsemblMetazoa" id="tetur16g01120.1">
    <property type="protein sequence ID" value="tetur16g01120.1"/>
    <property type="gene ID" value="tetur16g01120"/>
</dbReference>
<dbReference type="eggNOG" id="KOG0725">
    <property type="taxonomic scope" value="Eukaryota"/>
</dbReference>
<protein>
    <recommendedName>
        <fullName evidence="5">Dehydrogenase/reductase SDR family member 4</fullName>
    </recommendedName>
</protein>
<dbReference type="NCBIfam" id="NF005559">
    <property type="entry name" value="PRK07231.1"/>
    <property type="match status" value="1"/>
</dbReference>
<gene>
    <name evidence="3" type="primary">107365995</name>
</gene>
<dbReference type="STRING" id="32264.T1KNI7"/>
<dbReference type="HOGENOM" id="CLU_010194_1_1_1"/>
<dbReference type="Pfam" id="PF13561">
    <property type="entry name" value="adh_short_C2"/>
    <property type="match status" value="1"/>
</dbReference>
<dbReference type="InterPro" id="IPR002347">
    <property type="entry name" value="SDR_fam"/>
</dbReference>
<dbReference type="PRINTS" id="PR00081">
    <property type="entry name" value="GDHRDH"/>
</dbReference>
<proteinExistence type="inferred from homology"/>